<protein>
    <submittedName>
        <fullName evidence="2">Helix-turn-helix transcriptional regulator</fullName>
    </submittedName>
</protein>
<dbReference type="Pfam" id="PF01381">
    <property type="entry name" value="HTH_3"/>
    <property type="match status" value="1"/>
</dbReference>
<evidence type="ECO:0000313" key="2">
    <source>
        <dbReference type="EMBL" id="MBM5456451.1"/>
    </source>
</evidence>
<dbReference type="InterPro" id="IPR010982">
    <property type="entry name" value="Lambda_DNA-bd_dom_sf"/>
</dbReference>
<accession>A0ABS2BS34</accession>
<evidence type="ECO:0000313" key="3">
    <source>
        <dbReference type="Proteomes" id="UP000745663"/>
    </source>
</evidence>
<keyword evidence="3" id="KW-1185">Reference proteome</keyword>
<name>A0ABS2BS34_9PSED</name>
<dbReference type="RefSeq" id="WP_203583964.1">
    <property type="nucleotide sequence ID" value="NZ_JACOPV010000002.1"/>
</dbReference>
<dbReference type="SMART" id="SM00530">
    <property type="entry name" value="HTH_XRE"/>
    <property type="match status" value="1"/>
</dbReference>
<gene>
    <name evidence="2" type="ORF">H8F21_02585</name>
</gene>
<reference evidence="2 3" key="1">
    <citation type="submission" date="2020-08" db="EMBL/GenBank/DDBJ databases">
        <title>Description of novel Pseudomonas species.</title>
        <authorList>
            <person name="Duman M."/>
            <person name="Mulet M."/>
            <person name="Altun S."/>
            <person name="Saticioglu I.B."/>
            <person name="Lalucat J."/>
            <person name="Garcia-Valdes E."/>
        </authorList>
    </citation>
    <scope>NUCLEOTIDE SEQUENCE [LARGE SCALE GENOMIC DNA]</scope>
    <source>
        <strain evidence="2 3">P66</strain>
    </source>
</reference>
<sequence>MDLKQALAQALRKTRTSRGLTQEDFGDVSSRTYVSTLERGLKSPTLEKLVELAARMDVHPLSLLAEVFLLTDDEADIEVLFARIRQDLDMT</sequence>
<proteinExistence type="predicted"/>
<dbReference type="Proteomes" id="UP000745663">
    <property type="component" value="Unassembled WGS sequence"/>
</dbReference>
<comment type="caution">
    <text evidence="2">The sequence shown here is derived from an EMBL/GenBank/DDBJ whole genome shotgun (WGS) entry which is preliminary data.</text>
</comment>
<dbReference type="PROSITE" id="PS50943">
    <property type="entry name" value="HTH_CROC1"/>
    <property type="match status" value="1"/>
</dbReference>
<dbReference type="Gene3D" id="1.10.260.40">
    <property type="entry name" value="lambda repressor-like DNA-binding domains"/>
    <property type="match status" value="1"/>
</dbReference>
<organism evidence="2 3">
    <name type="scientific">Pseudomonas arcuscaelestis</name>
    <dbReference type="NCBI Taxonomy" id="2710591"/>
    <lineage>
        <taxon>Bacteria</taxon>
        <taxon>Pseudomonadati</taxon>
        <taxon>Pseudomonadota</taxon>
        <taxon>Gammaproteobacteria</taxon>
        <taxon>Pseudomonadales</taxon>
        <taxon>Pseudomonadaceae</taxon>
        <taxon>Pseudomonas</taxon>
    </lineage>
</organism>
<evidence type="ECO:0000259" key="1">
    <source>
        <dbReference type="PROSITE" id="PS50943"/>
    </source>
</evidence>
<feature type="domain" description="HTH cro/C1-type" evidence="1">
    <location>
        <begin position="11"/>
        <end position="64"/>
    </location>
</feature>
<dbReference type="EMBL" id="JACOPV010000002">
    <property type="protein sequence ID" value="MBM5456451.1"/>
    <property type="molecule type" value="Genomic_DNA"/>
</dbReference>
<dbReference type="CDD" id="cd00093">
    <property type="entry name" value="HTH_XRE"/>
    <property type="match status" value="1"/>
</dbReference>
<dbReference type="InterPro" id="IPR001387">
    <property type="entry name" value="Cro/C1-type_HTH"/>
</dbReference>
<dbReference type="SUPFAM" id="SSF47413">
    <property type="entry name" value="lambda repressor-like DNA-binding domains"/>
    <property type="match status" value="1"/>
</dbReference>